<dbReference type="EMBL" id="LFYR01000624">
    <property type="protein sequence ID" value="KMZ72612.1"/>
    <property type="molecule type" value="Genomic_DNA"/>
</dbReference>
<evidence type="ECO:0000313" key="20">
    <source>
        <dbReference type="EMBL" id="KMZ72612.1"/>
    </source>
</evidence>
<protein>
    <recommendedName>
        <fullName evidence="16">Acyl-coenzyme A thioesterase 13</fullName>
    </recommendedName>
    <alternativeName>
        <fullName evidence="17">Hotdog-fold thioesterase superfamily member 2</fullName>
    </alternativeName>
    <alternativeName>
        <fullName evidence="18">Thioesterase superfamily member 2</fullName>
    </alternativeName>
</protein>
<evidence type="ECO:0000256" key="16">
    <source>
        <dbReference type="ARBA" id="ARBA00067273"/>
    </source>
</evidence>
<dbReference type="GO" id="GO:0005819">
    <property type="term" value="C:spindle"/>
    <property type="evidence" value="ECO:0007669"/>
    <property type="project" value="UniProtKB-SubCell"/>
</dbReference>
<evidence type="ECO:0000259" key="19">
    <source>
        <dbReference type="Pfam" id="PF03061"/>
    </source>
</evidence>
<evidence type="ECO:0000256" key="11">
    <source>
        <dbReference type="ARBA" id="ARBA00023212"/>
    </source>
</evidence>
<comment type="similarity">
    <text evidence="5">Belongs to the thioesterase PaaI family.</text>
</comment>
<keyword evidence="9" id="KW-0443">Lipid metabolism</keyword>
<proteinExistence type="inferred from homology"/>
<comment type="caution">
    <text evidence="20">The sequence shown here is derived from an EMBL/GenBank/DDBJ whole genome shotgun (WGS) entry which is preliminary data.</text>
</comment>
<dbReference type="FunFam" id="3.10.129.10:FF:000021">
    <property type="entry name" value="Acyl-coenzyme A thioesterase 13"/>
    <property type="match status" value="1"/>
</dbReference>
<feature type="domain" description="Thioesterase" evidence="19">
    <location>
        <begin position="70"/>
        <end position="142"/>
    </location>
</feature>
<name>A0A0K9PWM4_ZOSMR</name>
<keyword evidence="21" id="KW-1185">Reference proteome</keyword>
<evidence type="ECO:0000256" key="18">
    <source>
        <dbReference type="ARBA" id="ARBA00083956"/>
    </source>
</evidence>
<evidence type="ECO:0000256" key="6">
    <source>
        <dbReference type="ARBA" id="ARBA00022490"/>
    </source>
</evidence>
<comment type="catalytic activity">
    <reaction evidence="13">
        <text>a fatty acyl-CoA + H2O = a fatty acid + CoA + H(+)</text>
        <dbReference type="Rhea" id="RHEA:16781"/>
        <dbReference type="ChEBI" id="CHEBI:15377"/>
        <dbReference type="ChEBI" id="CHEBI:15378"/>
        <dbReference type="ChEBI" id="CHEBI:28868"/>
        <dbReference type="ChEBI" id="CHEBI:57287"/>
        <dbReference type="ChEBI" id="CHEBI:77636"/>
    </reaction>
    <physiologicalReaction direction="left-to-right" evidence="13">
        <dbReference type="Rhea" id="RHEA:16782"/>
    </physiologicalReaction>
</comment>
<keyword evidence="6" id="KW-0963">Cytoplasm</keyword>
<evidence type="ECO:0000256" key="4">
    <source>
        <dbReference type="ARBA" id="ARBA00004514"/>
    </source>
</evidence>
<evidence type="ECO:0000256" key="1">
    <source>
        <dbReference type="ARBA" id="ARBA00004123"/>
    </source>
</evidence>
<dbReference type="GO" id="GO:0005739">
    <property type="term" value="C:mitochondrion"/>
    <property type="evidence" value="ECO:0007669"/>
    <property type="project" value="UniProtKB-SubCell"/>
</dbReference>
<evidence type="ECO:0000256" key="9">
    <source>
        <dbReference type="ARBA" id="ARBA00023098"/>
    </source>
</evidence>
<dbReference type="STRING" id="29655.A0A0K9PWM4"/>
<keyword evidence="12" id="KW-0539">Nucleus</keyword>
<evidence type="ECO:0000256" key="10">
    <source>
        <dbReference type="ARBA" id="ARBA00023128"/>
    </source>
</evidence>
<keyword evidence="8" id="KW-0007">Acetylation</keyword>
<evidence type="ECO:0000256" key="8">
    <source>
        <dbReference type="ARBA" id="ARBA00022990"/>
    </source>
</evidence>
<evidence type="ECO:0000313" key="21">
    <source>
        <dbReference type="Proteomes" id="UP000036987"/>
    </source>
</evidence>
<gene>
    <name evidence="20" type="ORF">ZOSMA_161G00650</name>
</gene>
<dbReference type="AlphaFoldDB" id="A0A0K9PWM4"/>
<evidence type="ECO:0000256" key="17">
    <source>
        <dbReference type="ARBA" id="ARBA00081533"/>
    </source>
</evidence>
<dbReference type="Pfam" id="PF03061">
    <property type="entry name" value="4HBT"/>
    <property type="match status" value="1"/>
</dbReference>
<dbReference type="InterPro" id="IPR003736">
    <property type="entry name" value="PAAI_dom"/>
</dbReference>
<dbReference type="GO" id="GO:0005829">
    <property type="term" value="C:cytosol"/>
    <property type="evidence" value="ECO:0007669"/>
    <property type="project" value="UniProtKB-SubCell"/>
</dbReference>
<evidence type="ECO:0000256" key="2">
    <source>
        <dbReference type="ARBA" id="ARBA00004173"/>
    </source>
</evidence>
<dbReference type="GO" id="GO:0006629">
    <property type="term" value="P:lipid metabolic process"/>
    <property type="evidence" value="ECO:0007669"/>
    <property type="project" value="UniProtKB-KW"/>
</dbReference>
<dbReference type="OMA" id="KQIMRAM"/>
<keyword evidence="11" id="KW-0206">Cytoskeleton</keyword>
<organism evidence="20 21">
    <name type="scientific">Zostera marina</name>
    <name type="common">Eelgrass</name>
    <dbReference type="NCBI Taxonomy" id="29655"/>
    <lineage>
        <taxon>Eukaryota</taxon>
        <taxon>Viridiplantae</taxon>
        <taxon>Streptophyta</taxon>
        <taxon>Embryophyta</taxon>
        <taxon>Tracheophyta</taxon>
        <taxon>Spermatophyta</taxon>
        <taxon>Magnoliopsida</taxon>
        <taxon>Liliopsida</taxon>
        <taxon>Zosteraceae</taxon>
        <taxon>Zostera</taxon>
    </lineage>
</organism>
<keyword evidence="10" id="KW-0496">Mitochondrion</keyword>
<dbReference type="NCBIfam" id="TIGR00369">
    <property type="entry name" value="unchar_dom_1"/>
    <property type="match status" value="1"/>
</dbReference>
<dbReference type="Gene3D" id="3.10.129.10">
    <property type="entry name" value="Hotdog Thioesterase"/>
    <property type="match status" value="1"/>
</dbReference>
<dbReference type="OrthoDB" id="46529at2759"/>
<evidence type="ECO:0000256" key="14">
    <source>
        <dbReference type="ARBA" id="ARBA00058205"/>
    </source>
</evidence>
<evidence type="ECO:0000256" key="5">
    <source>
        <dbReference type="ARBA" id="ARBA00008324"/>
    </source>
</evidence>
<dbReference type="Proteomes" id="UP000036987">
    <property type="component" value="Unassembled WGS sequence"/>
</dbReference>
<evidence type="ECO:0000256" key="3">
    <source>
        <dbReference type="ARBA" id="ARBA00004186"/>
    </source>
</evidence>
<dbReference type="CDD" id="cd03443">
    <property type="entry name" value="PaaI_thioesterase"/>
    <property type="match status" value="1"/>
</dbReference>
<dbReference type="InterPro" id="IPR039298">
    <property type="entry name" value="ACOT13"/>
</dbReference>
<evidence type="ECO:0000256" key="13">
    <source>
        <dbReference type="ARBA" id="ARBA00052976"/>
    </source>
</evidence>
<accession>A0A0K9PWM4</accession>
<comment type="subunit">
    <text evidence="15">Homotetramer. Interacts with PCTP.</text>
</comment>
<dbReference type="PANTHER" id="PTHR21660:SF47">
    <property type="entry name" value="F19P19.27 PROTEIN"/>
    <property type="match status" value="1"/>
</dbReference>
<comment type="subcellular location">
    <subcellularLocation>
        <location evidence="3">Cytoplasm</location>
        <location evidence="3">Cytoskeleton</location>
        <location evidence="3">Spindle</location>
    </subcellularLocation>
    <subcellularLocation>
        <location evidence="4">Cytoplasm</location>
        <location evidence="4">Cytosol</location>
    </subcellularLocation>
    <subcellularLocation>
        <location evidence="2">Mitochondrion</location>
    </subcellularLocation>
    <subcellularLocation>
        <location evidence="1">Nucleus</location>
    </subcellularLocation>
</comment>
<evidence type="ECO:0000256" key="15">
    <source>
        <dbReference type="ARBA" id="ARBA00064709"/>
    </source>
</evidence>
<comment type="function">
    <text evidence="14">Catalyzes the hydrolysis of acyl-CoAs into free fatty acids and coenzyme A (CoASH), regulating their respective intracellular levels. Has acyl-CoA thioesterase activity towards medium (C12) and long-chain (C18) fatty acyl-CoA substrates. Can also hydrolyze 3-hydroxyphenylacetyl-CoA and 3,4-dihydroxyphenylacetyl-CoA (in vitro). May play a role in controlling adaptive thermogenesis.</text>
</comment>
<evidence type="ECO:0000256" key="7">
    <source>
        <dbReference type="ARBA" id="ARBA00022801"/>
    </source>
</evidence>
<dbReference type="GO" id="GO:0005634">
    <property type="term" value="C:nucleus"/>
    <property type="evidence" value="ECO:0007669"/>
    <property type="project" value="UniProtKB-SubCell"/>
</dbReference>
<dbReference type="PANTHER" id="PTHR21660">
    <property type="entry name" value="THIOESTERASE SUPERFAMILY MEMBER-RELATED"/>
    <property type="match status" value="1"/>
</dbReference>
<reference evidence="21" key="1">
    <citation type="journal article" date="2016" name="Nature">
        <title>The genome of the seagrass Zostera marina reveals angiosperm adaptation to the sea.</title>
        <authorList>
            <person name="Olsen J.L."/>
            <person name="Rouze P."/>
            <person name="Verhelst B."/>
            <person name="Lin Y.-C."/>
            <person name="Bayer T."/>
            <person name="Collen J."/>
            <person name="Dattolo E."/>
            <person name="De Paoli E."/>
            <person name="Dittami S."/>
            <person name="Maumus F."/>
            <person name="Michel G."/>
            <person name="Kersting A."/>
            <person name="Lauritano C."/>
            <person name="Lohaus R."/>
            <person name="Toepel M."/>
            <person name="Tonon T."/>
            <person name="Vanneste K."/>
            <person name="Amirebrahimi M."/>
            <person name="Brakel J."/>
            <person name="Bostroem C."/>
            <person name="Chovatia M."/>
            <person name="Grimwood J."/>
            <person name="Jenkins J.W."/>
            <person name="Jueterbock A."/>
            <person name="Mraz A."/>
            <person name="Stam W.T."/>
            <person name="Tice H."/>
            <person name="Bornberg-Bauer E."/>
            <person name="Green P.J."/>
            <person name="Pearson G.A."/>
            <person name="Procaccini G."/>
            <person name="Duarte C.M."/>
            <person name="Schmutz J."/>
            <person name="Reusch T.B.H."/>
            <person name="Van de Peer Y."/>
        </authorList>
    </citation>
    <scope>NUCLEOTIDE SEQUENCE [LARGE SCALE GENOMIC DNA]</scope>
    <source>
        <strain evidence="21">cv. Finnish</strain>
    </source>
</reference>
<keyword evidence="7" id="KW-0378">Hydrolase</keyword>
<dbReference type="InterPro" id="IPR029069">
    <property type="entry name" value="HotDog_dom_sf"/>
</dbReference>
<sequence>MTGKSAELQKLKEFIENGGDEVISKANLDALPSKFYDLFILKGVKVDKLEPGRIVCSMTVPPRLLNSGAFLHGGATMSLVDLIGSAALIAAGKPPGVSIEISASYLDAAFAGEEIEIEATVLRAGNSIGFVTVEIRQKKTGKLIAKGRHTKYLTISSKM</sequence>
<evidence type="ECO:0000256" key="12">
    <source>
        <dbReference type="ARBA" id="ARBA00023242"/>
    </source>
</evidence>
<dbReference type="InterPro" id="IPR006683">
    <property type="entry name" value="Thioestr_dom"/>
</dbReference>
<dbReference type="GO" id="GO:0047617">
    <property type="term" value="F:fatty acyl-CoA hydrolase activity"/>
    <property type="evidence" value="ECO:0000318"/>
    <property type="project" value="GO_Central"/>
</dbReference>
<dbReference type="SUPFAM" id="SSF54637">
    <property type="entry name" value="Thioesterase/thiol ester dehydrase-isomerase"/>
    <property type="match status" value="1"/>
</dbReference>